<name>A0A0P7C687_9BACT</name>
<dbReference type="OrthoDB" id="328886at2"/>
<dbReference type="Proteomes" id="UP000050454">
    <property type="component" value="Unassembled WGS sequence"/>
</dbReference>
<dbReference type="RefSeq" id="WP_055148134.1">
    <property type="nucleotide sequence ID" value="NZ_JXSZ01000009.1"/>
</dbReference>
<accession>A0A0P7C687</accession>
<sequence>MEIKTHHFAQDLTVYCKKAESFPMGVKAAFQYMHSLVEFDPDRMQLGLSKILPDGGMDYWAGSQELREGEFQRHNLETLTVPAGDYQYVSVKGYMENIPSIGEAFTYLLKHVHHKEHPLGIEWYVSMEEVWCMLRLA</sequence>
<dbReference type="AlphaFoldDB" id="A0A0P7C687"/>
<dbReference type="EMBL" id="LGTQ01000009">
    <property type="protein sequence ID" value="KPM47782.1"/>
    <property type="molecule type" value="Genomic_DNA"/>
</dbReference>
<keyword evidence="2" id="KW-1185">Reference proteome</keyword>
<organism evidence="1 2">
    <name type="scientific">Jiulongibacter sediminis</name>
    <dbReference type="NCBI Taxonomy" id="1605367"/>
    <lineage>
        <taxon>Bacteria</taxon>
        <taxon>Pseudomonadati</taxon>
        <taxon>Bacteroidota</taxon>
        <taxon>Cytophagia</taxon>
        <taxon>Cytophagales</taxon>
        <taxon>Leadbetterellaceae</taxon>
        <taxon>Jiulongibacter</taxon>
    </lineage>
</organism>
<protein>
    <recommendedName>
        <fullName evidence="3">GyrI-like small molecule binding domain-containing protein</fullName>
    </recommendedName>
</protein>
<comment type="caution">
    <text evidence="1">The sequence shown here is derived from an EMBL/GenBank/DDBJ whole genome shotgun (WGS) entry which is preliminary data.</text>
</comment>
<dbReference type="STRING" id="1605367.AFM12_10980"/>
<evidence type="ECO:0008006" key="3">
    <source>
        <dbReference type="Google" id="ProtNLM"/>
    </source>
</evidence>
<proteinExistence type="predicted"/>
<gene>
    <name evidence="1" type="ORF">AFM12_10980</name>
</gene>
<evidence type="ECO:0000313" key="2">
    <source>
        <dbReference type="Proteomes" id="UP000050454"/>
    </source>
</evidence>
<evidence type="ECO:0000313" key="1">
    <source>
        <dbReference type="EMBL" id="KPM47782.1"/>
    </source>
</evidence>
<reference evidence="1 2" key="1">
    <citation type="submission" date="2015-07" db="EMBL/GenBank/DDBJ databases">
        <title>The draft genome sequence of Leadbetterella sp. JN14-9.</title>
        <authorList>
            <person name="Liu Y."/>
            <person name="Du J."/>
            <person name="Shao Z."/>
        </authorList>
    </citation>
    <scope>NUCLEOTIDE SEQUENCE [LARGE SCALE GENOMIC DNA]</scope>
    <source>
        <strain evidence="1 2">JN14-9</strain>
    </source>
</reference>